<dbReference type="STRING" id="2903.R1G0L9"/>
<name>A0A0D3L0N6_EMIH1</name>
<dbReference type="KEGG" id="ehx:EMIHUDRAFT_45585"/>
<evidence type="ECO:0000313" key="5">
    <source>
        <dbReference type="Proteomes" id="UP000013827"/>
    </source>
</evidence>
<keyword evidence="5" id="KW-1185">Reference proteome</keyword>
<dbReference type="PROSITE" id="PS50011">
    <property type="entry name" value="PROTEIN_KINASE_DOM"/>
    <property type="match status" value="1"/>
</dbReference>
<sequence>MTSLRHANLCELHAAFVSRGELWLVLQLHEAGSCADILRLSAPSGLGERAALAVVREACRALSYLHSLDLIHRGLKAAALLVDAAARVRLSDFGLAGALVEFGERRRKRETFVGAGQVYWLSPEMLEQTAGHDAGVDVWALGITAIELCSGEPPHAGEPPMKVMLRVLQGEPPQLARASGPVAALLSACLCKRTADRSSANELLELPALSELPERAC</sequence>
<dbReference type="GO" id="GO:0005524">
    <property type="term" value="F:ATP binding"/>
    <property type="evidence" value="ECO:0007669"/>
    <property type="project" value="UniProtKB-KW"/>
</dbReference>
<dbReference type="SUPFAM" id="SSF56112">
    <property type="entry name" value="Protein kinase-like (PK-like)"/>
    <property type="match status" value="1"/>
</dbReference>
<organism evidence="4 5">
    <name type="scientific">Emiliania huxleyi (strain CCMP1516)</name>
    <dbReference type="NCBI Taxonomy" id="280463"/>
    <lineage>
        <taxon>Eukaryota</taxon>
        <taxon>Haptista</taxon>
        <taxon>Haptophyta</taxon>
        <taxon>Prymnesiophyceae</taxon>
        <taxon>Isochrysidales</taxon>
        <taxon>Noelaerhabdaceae</taxon>
        <taxon>Emiliania</taxon>
    </lineage>
</organism>
<dbReference type="HOGENOM" id="CLU_000288_63_23_1"/>
<feature type="domain" description="Protein kinase" evidence="3">
    <location>
        <begin position="1"/>
        <end position="209"/>
    </location>
</feature>
<dbReference type="PANTHER" id="PTHR48012:SF16">
    <property type="entry name" value="NON-SPECIFIC SERINE_THREONINE PROTEIN KINASE"/>
    <property type="match status" value="1"/>
</dbReference>
<evidence type="ECO:0000256" key="1">
    <source>
        <dbReference type="ARBA" id="ARBA00022741"/>
    </source>
</evidence>
<dbReference type="EnsemblProtists" id="EOD41571">
    <property type="protein sequence ID" value="EOD41571"/>
    <property type="gene ID" value="EMIHUDRAFT_45585"/>
</dbReference>
<dbReference type="Gene3D" id="1.10.510.10">
    <property type="entry name" value="Transferase(Phosphotransferase) domain 1"/>
    <property type="match status" value="1"/>
</dbReference>
<dbReference type="PaxDb" id="2903-EOD41571"/>
<dbReference type="GeneID" id="17286841"/>
<proteinExistence type="predicted"/>
<dbReference type="eggNOG" id="KOG0582">
    <property type="taxonomic scope" value="Eukaryota"/>
</dbReference>
<dbReference type="InterPro" id="IPR000719">
    <property type="entry name" value="Prot_kinase_dom"/>
</dbReference>
<reference evidence="5" key="1">
    <citation type="journal article" date="2013" name="Nature">
        <title>Pan genome of the phytoplankton Emiliania underpins its global distribution.</title>
        <authorList>
            <person name="Read B.A."/>
            <person name="Kegel J."/>
            <person name="Klute M.J."/>
            <person name="Kuo A."/>
            <person name="Lefebvre S.C."/>
            <person name="Maumus F."/>
            <person name="Mayer C."/>
            <person name="Miller J."/>
            <person name="Monier A."/>
            <person name="Salamov A."/>
            <person name="Young J."/>
            <person name="Aguilar M."/>
            <person name="Claverie J.M."/>
            <person name="Frickenhaus S."/>
            <person name="Gonzalez K."/>
            <person name="Herman E.K."/>
            <person name="Lin Y.C."/>
            <person name="Napier J."/>
            <person name="Ogata H."/>
            <person name="Sarno A.F."/>
            <person name="Shmutz J."/>
            <person name="Schroeder D."/>
            <person name="de Vargas C."/>
            <person name="Verret F."/>
            <person name="von Dassow P."/>
            <person name="Valentin K."/>
            <person name="Van de Peer Y."/>
            <person name="Wheeler G."/>
            <person name="Dacks J.B."/>
            <person name="Delwiche C.F."/>
            <person name="Dyhrman S.T."/>
            <person name="Glockner G."/>
            <person name="John U."/>
            <person name="Richards T."/>
            <person name="Worden A.Z."/>
            <person name="Zhang X."/>
            <person name="Grigoriev I.V."/>
            <person name="Allen A.E."/>
            <person name="Bidle K."/>
            <person name="Borodovsky M."/>
            <person name="Bowler C."/>
            <person name="Brownlee C."/>
            <person name="Cock J.M."/>
            <person name="Elias M."/>
            <person name="Gladyshev V.N."/>
            <person name="Groth M."/>
            <person name="Guda C."/>
            <person name="Hadaegh A."/>
            <person name="Iglesias-Rodriguez M.D."/>
            <person name="Jenkins J."/>
            <person name="Jones B.M."/>
            <person name="Lawson T."/>
            <person name="Leese F."/>
            <person name="Lindquist E."/>
            <person name="Lobanov A."/>
            <person name="Lomsadze A."/>
            <person name="Malik S.B."/>
            <person name="Marsh M.E."/>
            <person name="Mackinder L."/>
            <person name="Mock T."/>
            <person name="Mueller-Roeber B."/>
            <person name="Pagarete A."/>
            <person name="Parker M."/>
            <person name="Probert I."/>
            <person name="Quesneville H."/>
            <person name="Raines C."/>
            <person name="Rensing S.A."/>
            <person name="Riano-Pachon D.M."/>
            <person name="Richier S."/>
            <person name="Rokitta S."/>
            <person name="Shiraiwa Y."/>
            <person name="Soanes D.M."/>
            <person name="van der Giezen M."/>
            <person name="Wahlund T.M."/>
            <person name="Williams B."/>
            <person name="Wilson W."/>
            <person name="Wolfe G."/>
            <person name="Wurch L.L."/>
        </authorList>
    </citation>
    <scope>NUCLEOTIDE SEQUENCE</scope>
</reference>
<dbReference type="InterPro" id="IPR050629">
    <property type="entry name" value="STE20/SPS1-PAK"/>
</dbReference>
<evidence type="ECO:0000313" key="4">
    <source>
        <dbReference type="EnsemblProtists" id="EOD41571"/>
    </source>
</evidence>
<evidence type="ECO:0000256" key="2">
    <source>
        <dbReference type="ARBA" id="ARBA00022840"/>
    </source>
</evidence>
<dbReference type="PANTHER" id="PTHR48012">
    <property type="entry name" value="STERILE20-LIKE KINASE, ISOFORM B-RELATED"/>
    <property type="match status" value="1"/>
</dbReference>
<evidence type="ECO:0000259" key="3">
    <source>
        <dbReference type="PROSITE" id="PS50011"/>
    </source>
</evidence>
<dbReference type="Proteomes" id="UP000013827">
    <property type="component" value="Unassembled WGS sequence"/>
</dbReference>
<accession>A0A0D3L0N6</accession>
<dbReference type="GO" id="GO:0005737">
    <property type="term" value="C:cytoplasm"/>
    <property type="evidence" value="ECO:0007669"/>
    <property type="project" value="TreeGrafter"/>
</dbReference>
<dbReference type="RefSeq" id="XP_005794000.1">
    <property type="nucleotide sequence ID" value="XM_005793943.1"/>
</dbReference>
<protein>
    <recommendedName>
        <fullName evidence="3">Protein kinase domain-containing protein</fullName>
    </recommendedName>
</protein>
<dbReference type="GO" id="GO:0004674">
    <property type="term" value="F:protein serine/threonine kinase activity"/>
    <property type="evidence" value="ECO:0007669"/>
    <property type="project" value="TreeGrafter"/>
</dbReference>
<keyword evidence="1" id="KW-0547">Nucleotide-binding</keyword>
<reference evidence="4" key="2">
    <citation type="submission" date="2024-10" db="UniProtKB">
        <authorList>
            <consortium name="EnsemblProtists"/>
        </authorList>
    </citation>
    <scope>IDENTIFICATION</scope>
</reference>
<dbReference type="OMA" id="FLEMIAM"/>
<dbReference type="Pfam" id="PF00069">
    <property type="entry name" value="Pkinase"/>
    <property type="match status" value="1"/>
</dbReference>
<dbReference type="AlphaFoldDB" id="A0A0D3L0N6"/>
<dbReference type="InterPro" id="IPR011009">
    <property type="entry name" value="Kinase-like_dom_sf"/>
</dbReference>
<keyword evidence="2" id="KW-0067">ATP-binding</keyword>